<organism evidence="1 2">
    <name type="scientific">Ancylobacter mangrovi</name>
    <dbReference type="NCBI Taxonomy" id="2972472"/>
    <lineage>
        <taxon>Bacteria</taxon>
        <taxon>Pseudomonadati</taxon>
        <taxon>Pseudomonadota</taxon>
        <taxon>Alphaproteobacteria</taxon>
        <taxon>Hyphomicrobiales</taxon>
        <taxon>Xanthobacteraceae</taxon>
        <taxon>Ancylobacter</taxon>
    </lineage>
</organism>
<dbReference type="EMBL" id="JANTHZ010000012">
    <property type="protein sequence ID" value="MCS0497321.1"/>
    <property type="molecule type" value="Genomic_DNA"/>
</dbReference>
<sequence length="53" mass="6411">MNFKRKRPKSGRAGCLLCKPWKRQGTCLHQRDKFSDWKRKQAADRQISEFRCE</sequence>
<dbReference type="Proteomes" id="UP001151088">
    <property type="component" value="Unassembled WGS sequence"/>
</dbReference>
<accession>A0A9X2PEN1</accession>
<dbReference type="AlphaFoldDB" id="A0A9X2PEN1"/>
<dbReference type="RefSeq" id="WP_258734478.1">
    <property type="nucleotide sequence ID" value="NZ_JANTHZ010000012.1"/>
</dbReference>
<comment type="caution">
    <text evidence="1">The sequence shown here is derived from an EMBL/GenBank/DDBJ whole genome shotgun (WGS) entry which is preliminary data.</text>
</comment>
<protein>
    <submittedName>
        <fullName evidence="1">Uncharacterized protein</fullName>
    </submittedName>
</protein>
<gene>
    <name evidence="1" type="ORF">NVS89_19720</name>
</gene>
<evidence type="ECO:0000313" key="1">
    <source>
        <dbReference type="EMBL" id="MCS0497321.1"/>
    </source>
</evidence>
<name>A0A9X2PEN1_9HYPH</name>
<reference evidence="1" key="1">
    <citation type="submission" date="2022-08" db="EMBL/GenBank/DDBJ databases">
        <authorList>
            <person name="Li F."/>
        </authorList>
    </citation>
    <scope>NUCLEOTIDE SEQUENCE</scope>
    <source>
        <strain evidence="1">MQZ15Z-1</strain>
    </source>
</reference>
<proteinExistence type="predicted"/>
<keyword evidence="2" id="KW-1185">Reference proteome</keyword>
<evidence type="ECO:0000313" key="2">
    <source>
        <dbReference type="Proteomes" id="UP001151088"/>
    </source>
</evidence>